<keyword evidence="2" id="KW-1185">Reference proteome</keyword>
<organism evidence="1 2">
    <name type="scientific">Clunio marinus</name>
    <dbReference type="NCBI Taxonomy" id="568069"/>
    <lineage>
        <taxon>Eukaryota</taxon>
        <taxon>Metazoa</taxon>
        <taxon>Ecdysozoa</taxon>
        <taxon>Arthropoda</taxon>
        <taxon>Hexapoda</taxon>
        <taxon>Insecta</taxon>
        <taxon>Pterygota</taxon>
        <taxon>Neoptera</taxon>
        <taxon>Endopterygota</taxon>
        <taxon>Diptera</taxon>
        <taxon>Nematocera</taxon>
        <taxon>Chironomoidea</taxon>
        <taxon>Chironomidae</taxon>
        <taxon>Clunio</taxon>
    </lineage>
</organism>
<protein>
    <submittedName>
        <fullName evidence="1">CLUMA_CG013426, isoform A</fullName>
    </submittedName>
</protein>
<accession>A0A1J1IM48</accession>
<dbReference type="AlphaFoldDB" id="A0A1J1IM48"/>
<dbReference type="EMBL" id="CVRI01000054">
    <property type="protein sequence ID" value="CRL00150.1"/>
    <property type="molecule type" value="Genomic_DNA"/>
</dbReference>
<gene>
    <name evidence="1" type="ORF">CLUMA_CG013426</name>
</gene>
<name>A0A1J1IM48_9DIPT</name>
<evidence type="ECO:0000313" key="2">
    <source>
        <dbReference type="Proteomes" id="UP000183832"/>
    </source>
</evidence>
<reference evidence="1 2" key="1">
    <citation type="submission" date="2015-04" db="EMBL/GenBank/DDBJ databases">
        <authorList>
            <person name="Syromyatnikov M.Y."/>
            <person name="Popov V.N."/>
        </authorList>
    </citation>
    <scope>NUCLEOTIDE SEQUENCE [LARGE SCALE GENOMIC DNA]</scope>
</reference>
<proteinExistence type="predicted"/>
<evidence type="ECO:0000313" key="1">
    <source>
        <dbReference type="EMBL" id="CRL00150.1"/>
    </source>
</evidence>
<sequence length="84" mass="9921">MTMVFSHKSTIKKIGRVRMYRNIFRGVKIEITNTNIYHEEMNNCNQFCPQNDMTEIIAFLVVGYEKGETFAQLMKHQLQNFSLV</sequence>
<dbReference type="Proteomes" id="UP000183832">
    <property type="component" value="Unassembled WGS sequence"/>
</dbReference>